<evidence type="ECO:0000313" key="9">
    <source>
        <dbReference type="Proteomes" id="UP000001444"/>
    </source>
</evidence>
<dbReference type="GO" id="GO:0004252">
    <property type="term" value="F:serine-type endopeptidase activity"/>
    <property type="evidence" value="ECO:0007669"/>
    <property type="project" value="UniProtKB-UniRule"/>
</dbReference>
<dbReference type="GO" id="GO:0006508">
    <property type="term" value="P:proteolysis"/>
    <property type="evidence" value="ECO:0007669"/>
    <property type="project" value="UniProtKB-KW"/>
</dbReference>
<accession>C9Z1Z9</accession>
<keyword evidence="9" id="KW-1185">Reference proteome</keyword>
<keyword evidence="2 6" id="KW-0645">Protease</keyword>
<keyword evidence="4 6" id="KW-0720">Serine protease</keyword>
<dbReference type="InterPro" id="IPR000209">
    <property type="entry name" value="Peptidase_S8/S53_dom"/>
</dbReference>
<sequence length="1189" mass="123951">MTRTTAAPADGARPSLLQVLVTHAYPHPAAAHLGSGVAYDVIELLSPQIPAWSRTPKEHALPPKSVRWGLLPALAGAVAVSVAVPGPVAQAVAPEAASVGQRTQTATTVTLITGDRVTLRPRLGKKVPAVSVLPGKGRQDMGFRVVRALRAGTQHISVIPQDAERPLSSGKLDARLFDVTELIRIGRDDARSRSLPLIVMERAGKGASRSALAAHGAGLGRTLRALNGGTLTQPKKTTGGLWQSLLDGQLSSRVSKLWLDGKAKVLDDESNKVIGAPTAWKSGITGKDVLIADLDTGIDANHPDFKGRIAESKVFAGTSLKDGYGHGTHTASTIAGTGAASNGKYAGVAPGARLLVGKVCDDDGACPDSAIIAGMEWAAARHAVAVNMSLGDTVTDGTDPVSTALNRITAQTGTLFVVAAGNEAGPKSNGVDGTVGSPGSADAALTVGSTTKRDTLSYFSSQGPRLGDAAVKPDLVAPGSDIIGARADGTNMDTRVPNPRYEQASGTSMATPHVTGAVALLAQAHPTWKAADFKRVLTSSAHGLKNLTAFQQGSGRLDIVRALKQKVYATSGAASLGLFTWPHAGATATRQITYRNDGDQPVTLELALDAYGPGGKRPPTGMFSLDANSVTVPAHGTATAHVTGRTTKAQVGRYGGAVLATAGDTTVRTAVGLFAEPERHTLTVTGLNREGKPAAGAPLTVFGPRTGIRQDIRLGSDGTFRLRLPEDDYVILGVDDSLAGFDGSGNRTGTRTLLAATGIRTDQDRDVTLDGRRAGKVSARTDRRDATAISTSATLALAGAKEIDNYSLTAVVGSKATLYAIPTAQAPGVTYAAFTTLTGKDAGGAYRYSLRQTHKGGIPADTNPVVHDRQLATVHATYASQGGRRAVAVRSDLPSSTSDLMPFVPTLRTALPSRATEYYSVAPGLTWTHYLDLFGTTDNGPDGSLPEHDETTAVRRYRAGHTYGIDWNRAPVGPAVHSATRKGNDVSLDLVPYAARGTGQRLDLAESGMSREVVLSSGGRVLHRAHDLLDIGFAVPSAAKRRYTLAVRTTRTADWTALGTRSTVTWGFTSARPHGSTSTALPLLTVRAGGAVDLRSTAPAGRAFRLPLTVQRPPSAGRPAVTRLALQVSYDDGRTWKSVHVTRRGTTGSALLHHPSRTGYASLRISAADKAGNTVTQTVLRAYRIAPAH</sequence>
<keyword evidence="3 6" id="KW-0378">Hydrolase</keyword>
<dbReference type="InterPro" id="IPR023828">
    <property type="entry name" value="Peptidase_S8_Ser-AS"/>
</dbReference>
<evidence type="ECO:0000256" key="1">
    <source>
        <dbReference type="ARBA" id="ARBA00011073"/>
    </source>
</evidence>
<dbReference type="PROSITE" id="PS51892">
    <property type="entry name" value="SUBTILASE"/>
    <property type="match status" value="1"/>
</dbReference>
<evidence type="ECO:0000256" key="4">
    <source>
        <dbReference type="ARBA" id="ARBA00022825"/>
    </source>
</evidence>
<dbReference type="EMBL" id="FN554889">
    <property type="protein sequence ID" value="CBG68172.1"/>
    <property type="molecule type" value="Genomic_DNA"/>
</dbReference>
<organism evidence="8 9">
    <name type="scientific">Streptomyces scabiei (strain 87.22)</name>
    <dbReference type="NCBI Taxonomy" id="680198"/>
    <lineage>
        <taxon>Bacteria</taxon>
        <taxon>Bacillati</taxon>
        <taxon>Actinomycetota</taxon>
        <taxon>Actinomycetes</taxon>
        <taxon>Kitasatosporales</taxon>
        <taxon>Streptomycetaceae</taxon>
        <taxon>Streptomyces</taxon>
    </lineage>
</organism>
<dbReference type="PANTHER" id="PTHR43806:SF11">
    <property type="entry name" value="CEREVISIN-RELATED"/>
    <property type="match status" value="1"/>
</dbReference>
<dbReference type="KEGG" id="scb:SCAB_9931"/>
<protein>
    <submittedName>
        <fullName evidence="8">Putative probable secreted peptidase</fullName>
    </submittedName>
</protein>
<dbReference type="InterPro" id="IPR036852">
    <property type="entry name" value="Peptidase_S8/S53_dom_sf"/>
</dbReference>
<dbReference type="STRING" id="680198.SCAB_9931"/>
<proteinExistence type="inferred from homology"/>
<dbReference type="Gene3D" id="3.40.50.200">
    <property type="entry name" value="Peptidase S8/S53 domain"/>
    <property type="match status" value="1"/>
</dbReference>
<dbReference type="MEROPS" id="S08.069"/>
<name>C9Z1Z9_STRSW</name>
<dbReference type="PROSITE" id="PS00138">
    <property type="entry name" value="SUBTILASE_SER"/>
    <property type="match status" value="1"/>
</dbReference>
<feature type="active site" description="Charge relay system" evidence="5 6">
    <location>
        <position position="508"/>
    </location>
</feature>
<evidence type="ECO:0000256" key="2">
    <source>
        <dbReference type="ARBA" id="ARBA00022670"/>
    </source>
</evidence>
<dbReference type="PANTHER" id="PTHR43806">
    <property type="entry name" value="PEPTIDASE S8"/>
    <property type="match status" value="1"/>
</dbReference>
<dbReference type="eggNOG" id="COG1404">
    <property type="taxonomic scope" value="Bacteria"/>
</dbReference>
<evidence type="ECO:0000256" key="6">
    <source>
        <dbReference type="PROSITE-ProRule" id="PRU01240"/>
    </source>
</evidence>
<dbReference type="SUPFAM" id="SSF52743">
    <property type="entry name" value="Subtilisin-like"/>
    <property type="match status" value="1"/>
</dbReference>
<reference evidence="8 9" key="1">
    <citation type="journal article" date="2010" name="Mol. Plant Microbe Interact.">
        <title>Streptomyces scabies 87-22 contains a coronafacic acid-like biosynthetic cluster that contributes to plant-microbe interactions.</title>
        <authorList>
            <person name="Bignell D.R."/>
            <person name="Seipke R.F."/>
            <person name="Huguet-Tapia J.C."/>
            <person name="Chambers A.H."/>
            <person name="Parry R.J."/>
            <person name="Loria R."/>
        </authorList>
    </citation>
    <scope>NUCLEOTIDE SEQUENCE [LARGE SCALE GENOMIC DNA]</scope>
    <source>
        <strain evidence="8 9">87.22</strain>
    </source>
</reference>
<feature type="domain" description="Peptidase S8/S53" evidence="7">
    <location>
        <begin position="286"/>
        <end position="555"/>
    </location>
</feature>
<dbReference type="RefSeq" id="WP_012998904.1">
    <property type="nucleotide sequence ID" value="NC_013929.1"/>
</dbReference>
<dbReference type="InterPro" id="IPR015500">
    <property type="entry name" value="Peptidase_S8_subtilisin-rel"/>
</dbReference>
<evidence type="ECO:0000259" key="7">
    <source>
        <dbReference type="Pfam" id="PF00082"/>
    </source>
</evidence>
<evidence type="ECO:0000313" key="8">
    <source>
        <dbReference type="EMBL" id="CBG68172.1"/>
    </source>
</evidence>
<feature type="active site" description="Charge relay system" evidence="5 6">
    <location>
        <position position="295"/>
    </location>
</feature>
<evidence type="ECO:0000256" key="5">
    <source>
        <dbReference type="PIRSR" id="PIRSR615500-1"/>
    </source>
</evidence>
<dbReference type="GeneID" id="24308445"/>
<dbReference type="InterPro" id="IPR050131">
    <property type="entry name" value="Peptidase_S8_subtilisin-like"/>
</dbReference>
<dbReference type="Proteomes" id="UP000001444">
    <property type="component" value="Chromosome"/>
</dbReference>
<gene>
    <name evidence="8" type="ordered locus">SCAB_9931</name>
</gene>
<dbReference type="PRINTS" id="PR00723">
    <property type="entry name" value="SUBTILISIN"/>
</dbReference>
<dbReference type="Pfam" id="PF00082">
    <property type="entry name" value="Peptidase_S8"/>
    <property type="match status" value="1"/>
</dbReference>
<evidence type="ECO:0000256" key="3">
    <source>
        <dbReference type="ARBA" id="ARBA00022801"/>
    </source>
</evidence>
<dbReference type="AlphaFoldDB" id="C9Z1Z9"/>
<feature type="active site" description="Charge relay system" evidence="5 6">
    <location>
        <position position="326"/>
    </location>
</feature>
<dbReference type="HOGENOM" id="CLU_007528_0_0_11"/>
<comment type="similarity">
    <text evidence="1 6">Belongs to the peptidase S8 family.</text>
</comment>